<protein>
    <submittedName>
        <fullName evidence="1">Four-helix bundle copper-binding protein</fullName>
    </submittedName>
</protein>
<dbReference type="InterPro" id="IPR005560">
    <property type="entry name" value="Csp_YhjQ"/>
</dbReference>
<proteinExistence type="predicted"/>
<dbReference type="CDD" id="cd08026">
    <property type="entry name" value="DUF326"/>
    <property type="match status" value="1"/>
</dbReference>
<evidence type="ECO:0000313" key="1">
    <source>
        <dbReference type="EMBL" id="MBW6411284.1"/>
    </source>
</evidence>
<dbReference type="EMBL" id="JAHXPT010000012">
    <property type="protein sequence ID" value="MBW6411284.1"/>
    <property type="molecule type" value="Genomic_DNA"/>
</dbReference>
<organism evidence="1 2">
    <name type="scientific">Clostridium weizhouense</name>
    <dbReference type="NCBI Taxonomy" id="2859781"/>
    <lineage>
        <taxon>Bacteria</taxon>
        <taxon>Bacillati</taxon>
        <taxon>Bacillota</taxon>
        <taxon>Clostridia</taxon>
        <taxon>Eubacteriales</taxon>
        <taxon>Clostridiaceae</taxon>
        <taxon>Clostridium</taxon>
    </lineage>
</organism>
<dbReference type="RefSeq" id="WP_219780746.1">
    <property type="nucleotide sequence ID" value="NZ_JAHXPT010000012.1"/>
</dbReference>
<dbReference type="InterPro" id="IPR044543">
    <property type="entry name" value="YHJQ-like"/>
</dbReference>
<name>A0ABS7ARJ5_9CLOT</name>
<sequence length="115" mass="12847">MGIVTTTVDSYQKCIDECSRCTQACYECFEACINEPDLNNRRGCVKILIECAKMCEMSIGVMSMNGKFAKEHCKMCATVCDTCANECSMLKDDHCQKCAQECKICADECRKMSGM</sequence>
<dbReference type="PANTHER" id="PTHR37310:SF1">
    <property type="entry name" value="CYTOPLASMIC PROTEIN"/>
    <property type="match status" value="1"/>
</dbReference>
<keyword evidence="2" id="KW-1185">Reference proteome</keyword>
<accession>A0ABS7ARJ5</accession>
<dbReference type="Gene3D" id="1.20.1270.360">
    <property type="match status" value="1"/>
</dbReference>
<evidence type="ECO:0000313" key="2">
    <source>
        <dbReference type="Proteomes" id="UP001519921"/>
    </source>
</evidence>
<dbReference type="PANTHER" id="PTHR37310">
    <property type="entry name" value="CYTOPLASMIC PROTEIN-RELATED"/>
    <property type="match status" value="1"/>
</dbReference>
<dbReference type="Pfam" id="PF03860">
    <property type="entry name" value="Csp"/>
    <property type="match status" value="1"/>
</dbReference>
<reference evidence="1 2" key="1">
    <citation type="submission" date="2021-07" db="EMBL/GenBank/DDBJ databases">
        <title>Clostridium weizhouense sp. nov., an anaerobic bacterium isolated from activated sludge of Petroleum wastewater.</title>
        <authorList>
            <person name="Li Q."/>
        </authorList>
    </citation>
    <scope>NUCLEOTIDE SEQUENCE [LARGE SCALE GENOMIC DNA]</scope>
    <source>
        <strain evidence="1 2">YB-6</strain>
    </source>
</reference>
<gene>
    <name evidence="1" type="ORF">KYD98_14415</name>
</gene>
<dbReference type="Proteomes" id="UP001519921">
    <property type="component" value="Unassembled WGS sequence"/>
</dbReference>
<comment type="caution">
    <text evidence="1">The sequence shown here is derived from an EMBL/GenBank/DDBJ whole genome shotgun (WGS) entry which is preliminary data.</text>
</comment>